<protein>
    <submittedName>
        <fullName evidence="1">Uncharacterized protein</fullName>
    </submittedName>
</protein>
<name>A0A843A9M4_9CREN</name>
<organism evidence="1 2">
    <name type="scientific">Fervidicoccus fontis</name>
    <dbReference type="NCBI Taxonomy" id="683846"/>
    <lineage>
        <taxon>Archaea</taxon>
        <taxon>Thermoproteota</taxon>
        <taxon>Thermoprotei</taxon>
        <taxon>Fervidicoccales</taxon>
        <taxon>Fervidicoccaceae</taxon>
        <taxon>Fervidicoccus</taxon>
    </lineage>
</organism>
<proteinExistence type="predicted"/>
<dbReference type="Proteomes" id="UP000652307">
    <property type="component" value="Unassembled WGS sequence"/>
</dbReference>
<dbReference type="AlphaFoldDB" id="A0A843A9M4"/>
<sequence length="54" mass="6149">MHKDIPGLLDKKILDGLIEVKFSDAKEMTEKLAKEEKGFLPVIPLVLMCMLHKN</sequence>
<gene>
    <name evidence="1" type="ORF">IOK49_00255</name>
</gene>
<accession>A0A843A9M4</accession>
<dbReference type="GeneID" id="43501076"/>
<comment type="caution">
    <text evidence="1">The sequence shown here is derived from an EMBL/GenBank/DDBJ whole genome shotgun (WGS) entry which is preliminary data.</text>
</comment>
<dbReference type="EMBL" id="JADEZV010000001">
    <property type="protein sequence ID" value="MBE9390522.1"/>
    <property type="molecule type" value="Genomic_DNA"/>
</dbReference>
<evidence type="ECO:0000313" key="1">
    <source>
        <dbReference type="EMBL" id="MBE9390522.1"/>
    </source>
</evidence>
<dbReference type="RefSeq" id="WP_014558292.1">
    <property type="nucleotide sequence ID" value="NZ_JADEZV010000001.1"/>
</dbReference>
<reference evidence="1" key="1">
    <citation type="submission" date="2020-10" db="EMBL/GenBank/DDBJ databases">
        <title>Fervidococcus fontis strain 3639Fd - the first crenarchaeon capable of growth on lipids.</title>
        <authorList>
            <person name="Kochetkova T.V."/>
            <person name="Elcheninov A.G."/>
            <person name="Toschakov S.V."/>
            <person name="Kublanov I.V."/>
        </authorList>
    </citation>
    <scope>NUCLEOTIDE SEQUENCE</scope>
    <source>
        <strain evidence="1">3639Fd</strain>
    </source>
</reference>
<evidence type="ECO:0000313" key="2">
    <source>
        <dbReference type="Proteomes" id="UP000652307"/>
    </source>
</evidence>